<evidence type="ECO:0000313" key="3">
    <source>
        <dbReference type="Proteomes" id="UP001249851"/>
    </source>
</evidence>
<accession>A0AAD9PYY7</accession>
<comment type="caution">
    <text evidence="2">The sequence shown here is derived from an EMBL/GenBank/DDBJ whole genome shotgun (WGS) entry which is preliminary data.</text>
</comment>
<dbReference type="AlphaFoldDB" id="A0AAD9PYY7"/>
<organism evidence="2 3">
    <name type="scientific">Acropora cervicornis</name>
    <name type="common">Staghorn coral</name>
    <dbReference type="NCBI Taxonomy" id="6130"/>
    <lineage>
        <taxon>Eukaryota</taxon>
        <taxon>Metazoa</taxon>
        <taxon>Cnidaria</taxon>
        <taxon>Anthozoa</taxon>
        <taxon>Hexacorallia</taxon>
        <taxon>Scleractinia</taxon>
        <taxon>Astrocoeniina</taxon>
        <taxon>Acroporidae</taxon>
        <taxon>Acropora</taxon>
    </lineage>
</organism>
<keyword evidence="3" id="KW-1185">Reference proteome</keyword>
<reference evidence="2" key="2">
    <citation type="journal article" date="2023" name="Science">
        <title>Genomic signatures of disease resistance in endangered staghorn corals.</title>
        <authorList>
            <person name="Vollmer S.V."/>
            <person name="Selwyn J.D."/>
            <person name="Despard B.A."/>
            <person name="Roesel C.L."/>
        </authorList>
    </citation>
    <scope>NUCLEOTIDE SEQUENCE</scope>
    <source>
        <strain evidence="2">K2</strain>
    </source>
</reference>
<gene>
    <name evidence="2" type="ORF">P5673_027384</name>
</gene>
<name>A0AAD9PYY7_ACRCE</name>
<evidence type="ECO:0000256" key="1">
    <source>
        <dbReference type="SAM" id="MobiDB-lite"/>
    </source>
</evidence>
<reference evidence="2" key="1">
    <citation type="journal article" date="2023" name="G3 (Bethesda)">
        <title>Whole genome assembly and annotation of the endangered Caribbean coral Acropora cervicornis.</title>
        <authorList>
            <person name="Selwyn J.D."/>
            <person name="Vollmer S.V."/>
        </authorList>
    </citation>
    <scope>NUCLEOTIDE SEQUENCE</scope>
    <source>
        <strain evidence="2">K2</strain>
    </source>
</reference>
<protein>
    <submittedName>
        <fullName evidence="2">Uncharacterized protein</fullName>
    </submittedName>
</protein>
<dbReference type="EMBL" id="JARQWQ010000095">
    <property type="protein sequence ID" value="KAK2551621.1"/>
    <property type="molecule type" value="Genomic_DNA"/>
</dbReference>
<proteinExistence type="predicted"/>
<dbReference type="Proteomes" id="UP001249851">
    <property type="component" value="Unassembled WGS sequence"/>
</dbReference>
<feature type="region of interest" description="Disordered" evidence="1">
    <location>
        <begin position="1"/>
        <end position="30"/>
    </location>
</feature>
<evidence type="ECO:0000313" key="2">
    <source>
        <dbReference type="EMBL" id="KAK2551621.1"/>
    </source>
</evidence>
<sequence length="123" mass="14181">MKDTLSKSPPGGRNIGKSARIRTRPSSSSQRMCLKPGKLFDFPVTVECSNSKRHFVRGWLKRFPWLADSKFLDVQSRRNSNKLDKLYKTPLTLWTSALSRFTKHASGKCEMHNFSLIARDNFF</sequence>